<evidence type="ECO:0000313" key="3">
    <source>
        <dbReference type="Proteomes" id="UP000815677"/>
    </source>
</evidence>
<feature type="signal peptide" evidence="1">
    <location>
        <begin position="1"/>
        <end position="28"/>
    </location>
</feature>
<evidence type="ECO:0008006" key="4">
    <source>
        <dbReference type="Google" id="ProtNLM"/>
    </source>
</evidence>
<dbReference type="EMBL" id="DF849957">
    <property type="protein sequence ID" value="GAT60546.1"/>
    <property type="molecule type" value="Genomic_DNA"/>
</dbReference>
<name>A0ABQ0MAZ8_MYCCL</name>
<reference evidence="2" key="1">
    <citation type="submission" date="2014-09" db="EMBL/GenBank/DDBJ databases">
        <title>Genome sequence of the luminous mushroom Mycena chlorophos for searching fungal bioluminescence genes.</title>
        <authorList>
            <person name="Tanaka Y."/>
            <person name="Kasuga D."/>
            <person name="Oba Y."/>
            <person name="Hase S."/>
            <person name="Sato K."/>
            <person name="Oba Y."/>
            <person name="Sakakibara Y."/>
        </authorList>
    </citation>
    <scope>NUCLEOTIDE SEQUENCE</scope>
</reference>
<accession>A0ABQ0MAZ8</accession>
<dbReference type="Proteomes" id="UP000815677">
    <property type="component" value="Unassembled WGS sequence"/>
</dbReference>
<keyword evidence="1" id="KW-0732">Signal</keyword>
<evidence type="ECO:0000256" key="1">
    <source>
        <dbReference type="SAM" id="SignalP"/>
    </source>
</evidence>
<proteinExistence type="predicted"/>
<gene>
    <name evidence="2" type="ORF">MCHLO_16674</name>
</gene>
<organism evidence="2 3">
    <name type="scientific">Mycena chlorophos</name>
    <name type="common">Agaric fungus</name>
    <name type="synonym">Agaricus chlorophos</name>
    <dbReference type="NCBI Taxonomy" id="658473"/>
    <lineage>
        <taxon>Eukaryota</taxon>
        <taxon>Fungi</taxon>
        <taxon>Dikarya</taxon>
        <taxon>Basidiomycota</taxon>
        <taxon>Agaricomycotina</taxon>
        <taxon>Agaricomycetes</taxon>
        <taxon>Agaricomycetidae</taxon>
        <taxon>Agaricales</taxon>
        <taxon>Marasmiineae</taxon>
        <taxon>Mycenaceae</taxon>
        <taxon>Mycena</taxon>
    </lineage>
</organism>
<sequence>MSHERVTRCACCVPSFVLPLTLLQRALTQRATSWDTEAMGPTYGRRGVTVVCRWSEERRREGAGARSLPED</sequence>
<keyword evidence="3" id="KW-1185">Reference proteome</keyword>
<evidence type="ECO:0000313" key="2">
    <source>
        <dbReference type="EMBL" id="GAT60546.1"/>
    </source>
</evidence>
<feature type="chain" id="PRO_5045275544" description="Secreted protein" evidence="1">
    <location>
        <begin position="29"/>
        <end position="71"/>
    </location>
</feature>
<protein>
    <recommendedName>
        <fullName evidence="4">Secreted protein</fullName>
    </recommendedName>
</protein>